<comment type="function">
    <text evidence="5">Effector that suppresses plant defense responses during pathogen infection.</text>
</comment>
<evidence type="ECO:0000313" key="8">
    <source>
        <dbReference type="Proteomes" id="UP000237271"/>
    </source>
</evidence>
<feature type="chain" id="PRO_5015184180" description="RxLR effector protein" evidence="5">
    <location>
        <begin position="25"/>
        <end position="108"/>
    </location>
</feature>
<evidence type="ECO:0000256" key="3">
    <source>
        <dbReference type="ARBA" id="ARBA00022525"/>
    </source>
</evidence>
<feature type="region of interest" description="Disordered" evidence="6">
    <location>
        <begin position="35"/>
        <end position="68"/>
    </location>
</feature>
<dbReference type="Proteomes" id="UP000237271">
    <property type="component" value="Unassembled WGS sequence"/>
</dbReference>
<name>A0A2P4XIA1_9STRA</name>
<keyword evidence="4 5" id="KW-0732">Signal</keyword>
<dbReference type="AlphaFoldDB" id="A0A2P4XIA1"/>
<evidence type="ECO:0000256" key="2">
    <source>
        <dbReference type="ARBA" id="ARBA00010400"/>
    </source>
</evidence>
<accession>A0A2P4XIA1</accession>
<feature type="non-terminal residue" evidence="7">
    <location>
        <position position="108"/>
    </location>
</feature>
<dbReference type="OrthoDB" id="97448at2759"/>
<comment type="domain">
    <text evidence="5">The RxLR-dEER motif acts to carry the protein into the host cell cytoplasm through binding to cell surface phosphatidylinositol-3-phosphate.</text>
</comment>
<evidence type="ECO:0000256" key="5">
    <source>
        <dbReference type="RuleBase" id="RU367124"/>
    </source>
</evidence>
<comment type="similarity">
    <text evidence="2 5">Belongs to the RxLR effector family.</text>
</comment>
<evidence type="ECO:0000256" key="1">
    <source>
        <dbReference type="ARBA" id="ARBA00004613"/>
    </source>
</evidence>
<evidence type="ECO:0000256" key="6">
    <source>
        <dbReference type="SAM" id="MobiDB-lite"/>
    </source>
</evidence>
<comment type="subcellular location">
    <subcellularLocation>
        <location evidence="1 5">Secreted</location>
    </subcellularLocation>
</comment>
<protein>
    <recommendedName>
        <fullName evidence="5">RxLR effector protein</fullName>
    </recommendedName>
</protein>
<dbReference type="EMBL" id="NCKW01010372">
    <property type="protein sequence ID" value="POM65272.1"/>
    <property type="molecule type" value="Genomic_DNA"/>
</dbReference>
<evidence type="ECO:0000313" key="7">
    <source>
        <dbReference type="EMBL" id="POM65272.1"/>
    </source>
</evidence>
<keyword evidence="3 5" id="KW-0964">Secreted</keyword>
<keyword evidence="8" id="KW-1185">Reference proteome</keyword>
<feature type="signal peptide" evidence="5">
    <location>
        <begin position="1"/>
        <end position="24"/>
    </location>
</feature>
<sequence length="108" mass="11937">MRLGQFLLVVVFTFVACSVSIVTATTEAPSTLQAISSNNEPVRENHRYLKGSQKTTKTTHADDEERAGVNPKVAQFLRTFSLPKNFLGLGRLQQVIQLRNQFGEKAGS</sequence>
<evidence type="ECO:0000256" key="4">
    <source>
        <dbReference type="ARBA" id="ARBA00022729"/>
    </source>
</evidence>
<reference evidence="7 8" key="1">
    <citation type="journal article" date="2017" name="Genome Biol. Evol.">
        <title>Phytophthora megakarya and P. palmivora, closely related causal agents of cacao black pod rot, underwent increases in genome sizes and gene numbers by different mechanisms.</title>
        <authorList>
            <person name="Ali S.S."/>
            <person name="Shao J."/>
            <person name="Lary D.J."/>
            <person name="Kronmiller B."/>
            <person name="Shen D."/>
            <person name="Strem M.D."/>
            <person name="Amoako-Attah I."/>
            <person name="Akrofi A.Y."/>
            <person name="Begoude B.A."/>
            <person name="Ten Hoopen G.M."/>
            <person name="Coulibaly K."/>
            <person name="Kebe B.I."/>
            <person name="Melnick R.L."/>
            <person name="Guiltinan M.J."/>
            <person name="Tyler B.M."/>
            <person name="Meinhardt L.W."/>
            <person name="Bailey B.A."/>
        </authorList>
    </citation>
    <scope>NUCLEOTIDE SEQUENCE [LARGE SCALE GENOMIC DNA]</scope>
    <source>
        <strain evidence="8">sbr112.9</strain>
    </source>
</reference>
<proteinExistence type="inferred from homology"/>
<comment type="caution">
    <text evidence="7">The sequence shown here is derived from an EMBL/GenBank/DDBJ whole genome shotgun (WGS) entry which is preliminary data.</text>
</comment>
<dbReference type="PROSITE" id="PS51257">
    <property type="entry name" value="PROKAR_LIPOPROTEIN"/>
    <property type="match status" value="1"/>
</dbReference>
<organism evidence="7 8">
    <name type="scientific">Phytophthora palmivora</name>
    <dbReference type="NCBI Taxonomy" id="4796"/>
    <lineage>
        <taxon>Eukaryota</taxon>
        <taxon>Sar</taxon>
        <taxon>Stramenopiles</taxon>
        <taxon>Oomycota</taxon>
        <taxon>Peronosporomycetes</taxon>
        <taxon>Peronosporales</taxon>
        <taxon>Peronosporaceae</taxon>
        <taxon>Phytophthora</taxon>
    </lineage>
</organism>
<dbReference type="InterPro" id="IPR031825">
    <property type="entry name" value="RXLR"/>
</dbReference>
<dbReference type="Pfam" id="PF16810">
    <property type="entry name" value="RXLR"/>
    <property type="match status" value="1"/>
</dbReference>
<gene>
    <name evidence="7" type="ORF">PHPALM_19039</name>
</gene>